<reference evidence="3" key="1">
    <citation type="journal article" date="2023" name="Mol. Biol. Evol.">
        <title>Third-Generation Sequencing Reveals the Adaptive Role of the Epigenome in Three Deep-Sea Polychaetes.</title>
        <authorList>
            <person name="Perez M."/>
            <person name="Aroh O."/>
            <person name="Sun Y."/>
            <person name="Lan Y."/>
            <person name="Juniper S.K."/>
            <person name="Young C.R."/>
            <person name="Angers B."/>
            <person name="Qian P.Y."/>
        </authorList>
    </citation>
    <scope>NUCLEOTIDE SEQUENCE</scope>
    <source>
        <strain evidence="3">R07B-5</strain>
    </source>
</reference>
<evidence type="ECO:0000313" key="3">
    <source>
        <dbReference type="EMBL" id="KAK2176314.1"/>
    </source>
</evidence>
<comment type="caution">
    <text evidence="3">The sequence shown here is derived from an EMBL/GenBank/DDBJ whole genome shotgun (WGS) entry which is preliminary data.</text>
</comment>
<dbReference type="PANTHER" id="PTHR45655:SF13">
    <property type="entry name" value="SOLUBLE GUANYLATE CYCLASE GCY-32-RELATED"/>
    <property type="match status" value="1"/>
</dbReference>
<dbReference type="Gene3D" id="3.30.70.1230">
    <property type="entry name" value="Nucleotide cyclase"/>
    <property type="match status" value="1"/>
</dbReference>
<accession>A0AAD9KRH2</accession>
<evidence type="ECO:0000313" key="4">
    <source>
        <dbReference type="Proteomes" id="UP001209878"/>
    </source>
</evidence>
<feature type="domain" description="Guanylate cyclase" evidence="2">
    <location>
        <begin position="1"/>
        <end position="18"/>
    </location>
</feature>
<evidence type="ECO:0000259" key="2">
    <source>
        <dbReference type="PROSITE" id="PS50125"/>
    </source>
</evidence>
<gene>
    <name evidence="3" type="ORF">NP493_671g01029</name>
</gene>
<dbReference type="PROSITE" id="PS50125">
    <property type="entry name" value="GUANYLATE_CYCLASE_2"/>
    <property type="match status" value="1"/>
</dbReference>
<dbReference type="PANTHER" id="PTHR45655">
    <property type="entry name" value="GUANYLATE CYCLASE SOLUBLE SUBUNIT BETA-2"/>
    <property type="match status" value="1"/>
</dbReference>
<dbReference type="Pfam" id="PF00211">
    <property type="entry name" value="Guanylate_cyc"/>
    <property type="match status" value="1"/>
</dbReference>
<dbReference type="GO" id="GO:0004383">
    <property type="term" value="F:guanylate cyclase activity"/>
    <property type="evidence" value="ECO:0007669"/>
    <property type="project" value="TreeGrafter"/>
</dbReference>
<dbReference type="Proteomes" id="UP001209878">
    <property type="component" value="Unassembled WGS sequence"/>
</dbReference>
<protein>
    <recommendedName>
        <fullName evidence="2">Guanylate cyclase domain-containing protein</fullName>
    </recommendedName>
</protein>
<sequence length="133" mass="14598">MPRYCLFGQTVAIASKMESLSQPQRTNVSADARRHLTNPSAYVFEKNNCRHDLVDDCYFVAAASTFPHPVAMDLNLPVPRGMFRTPNPSPAVSRAPSPVGSAILTPPLDHMSEAVSSFKVGRLKHCQLRCVVC</sequence>
<dbReference type="SUPFAM" id="SSF55073">
    <property type="entry name" value="Nucleotide cyclase"/>
    <property type="match status" value="1"/>
</dbReference>
<dbReference type="AlphaFoldDB" id="A0AAD9KRH2"/>
<dbReference type="GO" id="GO:0008074">
    <property type="term" value="C:guanylate cyclase complex, soluble"/>
    <property type="evidence" value="ECO:0007669"/>
    <property type="project" value="TreeGrafter"/>
</dbReference>
<dbReference type="InterPro" id="IPR029787">
    <property type="entry name" value="Nucleotide_cyclase"/>
</dbReference>
<keyword evidence="4" id="KW-1185">Reference proteome</keyword>
<dbReference type="InterPro" id="IPR001054">
    <property type="entry name" value="A/G_cyclase"/>
</dbReference>
<evidence type="ECO:0000256" key="1">
    <source>
        <dbReference type="ARBA" id="ARBA00023239"/>
    </source>
</evidence>
<dbReference type="GO" id="GO:0070482">
    <property type="term" value="P:response to oxygen levels"/>
    <property type="evidence" value="ECO:0007669"/>
    <property type="project" value="TreeGrafter"/>
</dbReference>
<dbReference type="EMBL" id="JAODUO010000670">
    <property type="protein sequence ID" value="KAK2176314.1"/>
    <property type="molecule type" value="Genomic_DNA"/>
</dbReference>
<keyword evidence="1" id="KW-0456">Lyase</keyword>
<proteinExistence type="predicted"/>
<dbReference type="GO" id="GO:0019934">
    <property type="term" value="P:cGMP-mediated signaling"/>
    <property type="evidence" value="ECO:0007669"/>
    <property type="project" value="TreeGrafter"/>
</dbReference>
<name>A0AAD9KRH2_RIDPI</name>
<organism evidence="3 4">
    <name type="scientific">Ridgeia piscesae</name>
    <name type="common">Tubeworm</name>
    <dbReference type="NCBI Taxonomy" id="27915"/>
    <lineage>
        <taxon>Eukaryota</taxon>
        <taxon>Metazoa</taxon>
        <taxon>Spiralia</taxon>
        <taxon>Lophotrochozoa</taxon>
        <taxon>Annelida</taxon>
        <taxon>Polychaeta</taxon>
        <taxon>Sedentaria</taxon>
        <taxon>Canalipalpata</taxon>
        <taxon>Sabellida</taxon>
        <taxon>Siboglinidae</taxon>
        <taxon>Ridgeia</taxon>
    </lineage>
</organism>